<dbReference type="Gene3D" id="3.40.50.1100">
    <property type="match status" value="2"/>
</dbReference>
<dbReference type="GO" id="GO:0004795">
    <property type="term" value="F:threonine synthase activity"/>
    <property type="evidence" value="ECO:0007669"/>
    <property type="project" value="UniProtKB-EC"/>
</dbReference>
<accession>A0ABY5VTV3</accession>
<keyword evidence="8" id="KW-1185">Reference proteome</keyword>
<dbReference type="InterPro" id="IPR001926">
    <property type="entry name" value="TrpB-like_PALP"/>
</dbReference>
<dbReference type="CDD" id="cd01563">
    <property type="entry name" value="Thr-synth_1"/>
    <property type="match status" value="1"/>
</dbReference>
<evidence type="ECO:0000256" key="2">
    <source>
        <dbReference type="ARBA" id="ARBA00005517"/>
    </source>
</evidence>
<reference evidence="7" key="2">
    <citation type="submission" date="2022-09" db="EMBL/GenBank/DDBJ databases">
        <title>Biosynthetic gene clusters of Dactylosporangioum fulvum.</title>
        <authorList>
            <person name="Caradec T."/>
        </authorList>
    </citation>
    <scope>NUCLEOTIDE SEQUENCE</scope>
    <source>
        <strain evidence="7">NRRL B-16292</strain>
    </source>
</reference>
<dbReference type="InterPro" id="IPR036052">
    <property type="entry name" value="TrpB-like_PALP_sf"/>
</dbReference>
<dbReference type="NCBIfam" id="TIGR00260">
    <property type="entry name" value="thrC"/>
    <property type="match status" value="1"/>
</dbReference>
<evidence type="ECO:0000259" key="6">
    <source>
        <dbReference type="Pfam" id="PF00291"/>
    </source>
</evidence>
<reference evidence="7" key="1">
    <citation type="submission" date="2021-04" db="EMBL/GenBank/DDBJ databases">
        <authorList>
            <person name="Hartkoorn R.C."/>
            <person name="Beaudoing E."/>
            <person name="Hot D."/>
        </authorList>
    </citation>
    <scope>NUCLEOTIDE SEQUENCE</scope>
    <source>
        <strain evidence="7">NRRL B-16292</strain>
    </source>
</reference>
<evidence type="ECO:0000256" key="1">
    <source>
        <dbReference type="ARBA" id="ARBA00001933"/>
    </source>
</evidence>
<sequence length="404" mass="40940">MTTDAGLLLVGLRCVLCGTAHRPTIDASVCPRHDGLAGILDVVIPAAGARSGAGDDPLDRYRSQLPLPPGPRRLPSGYLTTTPLLPAPRLAADLGVAELLIKDESRNPTGSLKDRSSALAVELAAHAGFTDIACASTGNAASSLAGACAAVGLTARIFVPAATPPGKLAQLAAFGAEVMLVRGSYDDAYYLCEEAAHAFGWYDRNCAVNPYLMEGKKTCALEIADQLGNAGADWVSVAVGDGCTVAALGKGLAEMRLPRTPRLLAVQPAGAAPIADAWARGDENAVPVTANTLADSVSVGAPRNAVKALRAVRAGGGAFVTVTDDEILEAARILGTRAGVFAEPGAAAGIAGVRRARAEGLIGPDDRVVHVVTGSGLKTAAPVGAAFPEIAPTLDAVRAVVDLG</sequence>
<dbReference type="InterPro" id="IPR050147">
    <property type="entry name" value="Ser/Thr_Dehydratase"/>
</dbReference>
<dbReference type="PANTHER" id="PTHR48078">
    <property type="entry name" value="THREONINE DEHYDRATASE, MITOCHONDRIAL-RELATED"/>
    <property type="match status" value="1"/>
</dbReference>
<proteinExistence type="inferred from homology"/>
<keyword evidence="4 7" id="KW-0456">Lyase</keyword>
<keyword evidence="3" id="KW-0663">Pyridoxal phosphate</keyword>
<feature type="domain" description="Tryptophan synthase beta chain-like PALP" evidence="6">
    <location>
        <begin position="80"/>
        <end position="374"/>
    </location>
</feature>
<dbReference type="EMBL" id="CP073720">
    <property type="protein sequence ID" value="UWP79918.1"/>
    <property type="molecule type" value="Genomic_DNA"/>
</dbReference>
<organism evidence="7 8">
    <name type="scientific">Dactylosporangium fulvum</name>
    <dbReference type="NCBI Taxonomy" id="53359"/>
    <lineage>
        <taxon>Bacteria</taxon>
        <taxon>Bacillati</taxon>
        <taxon>Actinomycetota</taxon>
        <taxon>Actinomycetes</taxon>
        <taxon>Micromonosporales</taxon>
        <taxon>Micromonosporaceae</taxon>
        <taxon>Dactylosporangium</taxon>
    </lineage>
</organism>
<dbReference type="Proteomes" id="UP001059617">
    <property type="component" value="Chromosome"/>
</dbReference>
<evidence type="ECO:0000313" key="7">
    <source>
        <dbReference type="EMBL" id="UWP79918.1"/>
    </source>
</evidence>
<name>A0ABY5VTV3_9ACTN</name>
<dbReference type="EC" id="4.2.3.1" evidence="5"/>
<dbReference type="RefSeq" id="WP_259857676.1">
    <property type="nucleotide sequence ID" value="NZ_BAAAST010000001.1"/>
</dbReference>
<dbReference type="Pfam" id="PF00291">
    <property type="entry name" value="PALP"/>
    <property type="match status" value="1"/>
</dbReference>
<protein>
    <recommendedName>
        <fullName evidence="5">Threonine synthase</fullName>
        <ecNumber evidence="5">4.2.3.1</ecNumber>
    </recommendedName>
</protein>
<dbReference type="InterPro" id="IPR004450">
    <property type="entry name" value="Thr_synthase-like"/>
</dbReference>
<gene>
    <name evidence="7" type="primary">thrC</name>
    <name evidence="7" type="ORF">Dfulv_32765</name>
</gene>
<evidence type="ECO:0000256" key="5">
    <source>
        <dbReference type="NCBIfam" id="TIGR00260"/>
    </source>
</evidence>
<comment type="similarity">
    <text evidence="2">Belongs to the threonine synthase family.</text>
</comment>
<evidence type="ECO:0000313" key="8">
    <source>
        <dbReference type="Proteomes" id="UP001059617"/>
    </source>
</evidence>
<dbReference type="SUPFAM" id="SSF53686">
    <property type="entry name" value="Tryptophan synthase beta subunit-like PLP-dependent enzymes"/>
    <property type="match status" value="1"/>
</dbReference>
<dbReference type="PANTHER" id="PTHR48078:SF6">
    <property type="entry name" value="L-THREONINE DEHYDRATASE CATABOLIC TDCB"/>
    <property type="match status" value="1"/>
</dbReference>
<comment type="cofactor">
    <cofactor evidence="1">
        <name>pyridoxal 5'-phosphate</name>
        <dbReference type="ChEBI" id="CHEBI:597326"/>
    </cofactor>
</comment>
<evidence type="ECO:0000256" key="3">
    <source>
        <dbReference type="ARBA" id="ARBA00022898"/>
    </source>
</evidence>
<evidence type="ECO:0000256" key="4">
    <source>
        <dbReference type="ARBA" id="ARBA00023239"/>
    </source>
</evidence>